<evidence type="ECO:0000313" key="3">
    <source>
        <dbReference type="Proteomes" id="UP000000819"/>
    </source>
</evidence>
<dbReference type="Proteomes" id="UP000000819">
    <property type="component" value="Chromosome VIII"/>
</dbReference>
<dbReference type="OrthoDB" id="2191681at2759"/>
<dbReference type="GeneID" id="859655"/>
<feature type="transmembrane region" description="Helical" evidence="1">
    <location>
        <begin position="77"/>
        <end position="98"/>
    </location>
</feature>
<keyword evidence="1" id="KW-0812">Transmembrane</keyword>
<dbReference type="EMBL" id="AL590448">
    <property type="protein sequence ID" value="CAD26409.2"/>
    <property type="molecule type" value="Genomic_DNA"/>
</dbReference>
<reference evidence="2 3" key="2">
    <citation type="journal article" date="2009" name="BMC Genomics">
        <title>Identification of transcriptional signals in Encephalitozoon cuniculi widespread among Microsporidia phylum: support for accurate structural genome annotation.</title>
        <authorList>
            <person name="Peyretaillade E."/>
            <person name="Goncalves O."/>
            <person name="Terrat S."/>
            <person name="Dugat-Bony E."/>
            <person name="Wincker P."/>
            <person name="Cornman R.S."/>
            <person name="Evans J.D."/>
            <person name="Delbac F."/>
            <person name="Peyret P."/>
        </authorList>
    </citation>
    <scope>NUCLEOTIDE SEQUENCE [LARGE SCALE GENOMIC DNA]</scope>
    <source>
        <strain evidence="2 3">GB-M1</strain>
    </source>
</reference>
<reference evidence="2 3" key="1">
    <citation type="journal article" date="2001" name="Nature">
        <title>Genome sequence and gene compaction of the eukaryote parasite Encephalitozoon cuniculi.</title>
        <authorList>
            <person name="Katinka M.D."/>
            <person name="Duprat S."/>
            <person name="Cornillot E."/>
            <person name="Metenier G."/>
            <person name="Thomarat F."/>
            <person name="Prensier G."/>
            <person name="Barbe V."/>
            <person name="Peyretaillade E."/>
            <person name="Brottier P."/>
            <person name="Wincker P."/>
            <person name="Delbac F."/>
            <person name="El Alaoui H."/>
            <person name="Peyret P."/>
            <person name="Saurin W."/>
            <person name="Gouy M."/>
            <person name="Weissenbach J."/>
            <person name="Vivares C.P."/>
        </authorList>
    </citation>
    <scope>NUCLEOTIDE SEQUENCE [LARGE SCALE GENOMIC DNA]</scope>
    <source>
        <strain evidence="2 3">GB-M1</strain>
    </source>
</reference>
<evidence type="ECO:0000313" key="2">
    <source>
        <dbReference type="EMBL" id="CAD26409.2"/>
    </source>
</evidence>
<feature type="transmembrane region" description="Helical" evidence="1">
    <location>
        <begin position="227"/>
        <end position="248"/>
    </location>
</feature>
<sequence length="305" mass="35122">MESQAEPEKSISYTKLAFSIFMARTIAIALALLEGPYFAAGRMTRTFKVFVVFLDITNILQFIFLCDIIYRKILFQYLLYIPILGYSLTLTITLIINAHNTSIFLYTMEHSNKSLSISYLYAYMGIVIFEIALLPIIYRRLKSDFMWANFKKVGADPVINGAFKRREQFNAIRRFMIIFLTGEIASFNMNIRDHKDVYFFIVGTQIGVLVTASIFENEEYVRQRKFLILVSGLCTLGGVAYTVVYISLVSVGSNTTRKGSIIEMVFYTITMFIFFIGVLRDYRTFGKGLKNYYHGNLGMRKKLTT</sequence>
<dbReference type="VEuPathDB" id="MicrosporidiaDB:ECU08_1030"/>
<dbReference type="AlphaFoldDB" id="Q8SUP5"/>
<dbReference type="InParanoid" id="Q8SUP5"/>
<feature type="transmembrane region" description="Helical" evidence="1">
    <location>
        <begin position="118"/>
        <end position="138"/>
    </location>
</feature>
<dbReference type="HOGENOM" id="CLU_912242_0_0_1"/>
<keyword evidence="1" id="KW-1133">Transmembrane helix</keyword>
<keyword evidence="1" id="KW-0472">Membrane</keyword>
<feature type="transmembrane region" description="Helical" evidence="1">
    <location>
        <begin position="197"/>
        <end position="215"/>
    </location>
</feature>
<gene>
    <name evidence="2" type="ordered locus">ECU08_1030</name>
</gene>
<protein>
    <submittedName>
        <fullName evidence="2">Uncharacterized protein</fullName>
    </submittedName>
</protein>
<feature type="transmembrane region" description="Helical" evidence="1">
    <location>
        <begin position="260"/>
        <end position="279"/>
    </location>
</feature>
<feature type="transmembrane region" description="Helical" evidence="1">
    <location>
        <begin position="12"/>
        <end position="33"/>
    </location>
</feature>
<feature type="transmembrane region" description="Helical" evidence="1">
    <location>
        <begin position="171"/>
        <end position="191"/>
    </location>
</feature>
<feature type="transmembrane region" description="Helical" evidence="1">
    <location>
        <begin position="49"/>
        <end position="70"/>
    </location>
</feature>
<evidence type="ECO:0000256" key="1">
    <source>
        <dbReference type="SAM" id="Phobius"/>
    </source>
</evidence>
<accession>Q8SUP5</accession>
<organism evidence="2 3">
    <name type="scientific">Encephalitozoon cuniculi (strain GB-M1)</name>
    <name type="common">Microsporidian parasite</name>
    <dbReference type="NCBI Taxonomy" id="284813"/>
    <lineage>
        <taxon>Eukaryota</taxon>
        <taxon>Fungi</taxon>
        <taxon>Fungi incertae sedis</taxon>
        <taxon>Microsporidia</taxon>
        <taxon>Unikaryonidae</taxon>
        <taxon>Encephalitozoon</taxon>
    </lineage>
</organism>
<dbReference type="KEGG" id="ecu:ECU08_1030"/>
<proteinExistence type="predicted"/>
<name>Q8SUP5_ENCCU</name>
<dbReference type="RefSeq" id="NP_597233.2">
    <property type="nucleotide sequence ID" value="NM_001041842.2"/>
</dbReference>
<keyword evidence="3" id="KW-1185">Reference proteome</keyword>